<evidence type="ECO:0000313" key="2">
    <source>
        <dbReference type="Proteomes" id="UP000041254"/>
    </source>
</evidence>
<organism evidence="1 2">
    <name type="scientific">Vitrella brassicaformis (strain CCMP3155)</name>
    <dbReference type="NCBI Taxonomy" id="1169540"/>
    <lineage>
        <taxon>Eukaryota</taxon>
        <taxon>Sar</taxon>
        <taxon>Alveolata</taxon>
        <taxon>Colpodellida</taxon>
        <taxon>Vitrellaceae</taxon>
        <taxon>Vitrella</taxon>
    </lineage>
</organism>
<protein>
    <submittedName>
        <fullName evidence="1">Uncharacterized protein</fullName>
    </submittedName>
</protein>
<evidence type="ECO:0000313" key="1">
    <source>
        <dbReference type="EMBL" id="CEM08090.1"/>
    </source>
</evidence>
<dbReference type="AlphaFoldDB" id="A0A0G4F766"/>
<dbReference type="InParanoid" id="A0A0G4F766"/>
<proteinExistence type="predicted"/>
<sequence length="112" mass="13053">MGVRYIIRRRPVSLSRASSRSTNRPLFTPQNRRFRTPAEIYRLQQDEEEALLQQLGYDLDIVEQHKKTLKIRVMVLMGKPGADLQELLEETGPGQVRVIIDRPNGTRLDRRV</sequence>
<dbReference type="VEuPathDB" id="CryptoDB:Vbra_5727"/>
<accession>A0A0G4F766</accession>
<reference evidence="1 2" key="1">
    <citation type="submission" date="2014-11" db="EMBL/GenBank/DDBJ databases">
        <authorList>
            <person name="Zhu J."/>
            <person name="Qi W."/>
            <person name="Song R."/>
        </authorList>
    </citation>
    <scope>NUCLEOTIDE SEQUENCE [LARGE SCALE GENOMIC DNA]</scope>
</reference>
<keyword evidence="2" id="KW-1185">Reference proteome</keyword>
<dbReference type="Proteomes" id="UP000041254">
    <property type="component" value="Unassembled WGS sequence"/>
</dbReference>
<gene>
    <name evidence="1" type="ORF">Vbra_5727</name>
</gene>
<name>A0A0G4F766_VITBC</name>
<dbReference type="EMBL" id="CDMY01000384">
    <property type="protein sequence ID" value="CEM08090.1"/>
    <property type="molecule type" value="Genomic_DNA"/>
</dbReference>